<evidence type="ECO:0000259" key="3">
    <source>
        <dbReference type="Pfam" id="PF21864"/>
    </source>
</evidence>
<dbReference type="PANTHER" id="PTHR31346">
    <property type="entry name" value="MULTIPLE ORGANELLAR RNA EDITING FACTOR 2, CHLOROPLASTIC-RELATED-RELATED"/>
    <property type="match status" value="1"/>
</dbReference>
<dbReference type="Pfam" id="PF21864">
    <property type="entry name" value="MORF_dom"/>
    <property type="match status" value="1"/>
</dbReference>
<feature type="region of interest" description="Disordered" evidence="2">
    <location>
        <begin position="201"/>
        <end position="282"/>
    </location>
</feature>
<dbReference type="GO" id="GO:0016554">
    <property type="term" value="P:cytidine to uridine editing"/>
    <property type="evidence" value="ECO:0007669"/>
    <property type="project" value="InterPro"/>
</dbReference>
<feature type="region of interest" description="Disordered" evidence="2">
    <location>
        <begin position="1"/>
        <end position="68"/>
    </location>
</feature>
<proteinExistence type="predicted"/>
<dbReference type="GO" id="GO:0005739">
    <property type="term" value="C:mitochondrion"/>
    <property type="evidence" value="ECO:0007669"/>
    <property type="project" value="TreeGrafter"/>
</dbReference>
<feature type="compositionally biased region" description="Low complexity" evidence="2">
    <location>
        <begin position="239"/>
        <end position="249"/>
    </location>
</feature>
<gene>
    <name evidence="4" type="ORF">HU200_004003</name>
</gene>
<dbReference type="Proteomes" id="UP000636709">
    <property type="component" value="Unassembled WGS sequence"/>
</dbReference>
<comment type="caution">
    <text evidence="4">The sequence shown here is derived from an EMBL/GenBank/DDBJ whole genome shotgun (WGS) entry which is preliminary data.</text>
</comment>
<organism evidence="4 5">
    <name type="scientific">Digitaria exilis</name>
    <dbReference type="NCBI Taxonomy" id="1010633"/>
    <lineage>
        <taxon>Eukaryota</taxon>
        <taxon>Viridiplantae</taxon>
        <taxon>Streptophyta</taxon>
        <taxon>Embryophyta</taxon>
        <taxon>Tracheophyta</taxon>
        <taxon>Spermatophyta</taxon>
        <taxon>Magnoliopsida</taxon>
        <taxon>Liliopsida</taxon>
        <taxon>Poales</taxon>
        <taxon>Poaceae</taxon>
        <taxon>PACMAD clade</taxon>
        <taxon>Panicoideae</taxon>
        <taxon>Panicodae</taxon>
        <taxon>Paniceae</taxon>
        <taxon>Anthephorinae</taxon>
        <taxon>Digitaria</taxon>
    </lineage>
</organism>
<dbReference type="GO" id="GO:0080156">
    <property type="term" value="P:mitochondrial mRNA modification"/>
    <property type="evidence" value="ECO:0007669"/>
    <property type="project" value="TreeGrafter"/>
</dbReference>
<evidence type="ECO:0000313" key="5">
    <source>
        <dbReference type="Proteomes" id="UP000636709"/>
    </source>
</evidence>
<dbReference type="EMBL" id="JACEFO010000262">
    <property type="protein sequence ID" value="KAF8775988.1"/>
    <property type="molecule type" value="Genomic_DNA"/>
</dbReference>
<dbReference type="AlphaFoldDB" id="A0A835KSP1"/>
<evidence type="ECO:0000256" key="1">
    <source>
        <dbReference type="ARBA" id="ARBA00022946"/>
    </source>
</evidence>
<name>A0A835KSP1_9POAL</name>
<accession>A0A835KSP1</accession>
<evidence type="ECO:0000313" key="4">
    <source>
        <dbReference type="EMBL" id="KAF8775988.1"/>
    </source>
</evidence>
<sequence>MPSDSASSRRRRLSSSRLPKETKVAVDDTDSDDDSEEMTTSEDDSSNDDNSDDVEKATSYGGSSLQKTISWGRPPKEIVAIDGCDFEHWLVVMEGPPGDRSSPDVSCDEIIDSYIKTLAQVVGSDEKARKKIYSVSTRHYFAFGARISEELSHKLRELPKVLCVLPDSYLDVNNKDYGGEPFINGKAVPYDPKYHEEWVRNNTRVDQRPPNFDRSSVRRDNMENIQNRDVTTDERPRPRSMSPSQPCQQTIEPQYVPPVHHTEDNMPPSPPSPNNGDPPTYQHMCQALKLVLIH</sequence>
<feature type="compositionally biased region" description="Acidic residues" evidence="2">
    <location>
        <begin position="27"/>
        <end position="52"/>
    </location>
</feature>
<dbReference type="InterPro" id="IPR037045">
    <property type="entry name" value="S8pro/Inhibitor_I9_sf"/>
</dbReference>
<protein>
    <recommendedName>
        <fullName evidence="3">MORF/ORRM1/DAG-like MORF domain-containing protein</fullName>
    </recommendedName>
</protein>
<dbReference type="Gene3D" id="3.30.70.80">
    <property type="entry name" value="Peptidase S8 propeptide/proteinase inhibitor I9"/>
    <property type="match status" value="1"/>
</dbReference>
<keyword evidence="1" id="KW-0809">Transit peptide</keyword>
<evidence type="ECO:0000256" key="2">
    <source>
        <dbReference type="SAM" id="MobiDB-lite"/>
    </source>
</evidence>
<dbReference type="InterPro" id="IPR054059">
    <property type="entry name" value="MORF/ORRM1/DAG-like_MORF"/>
</dbReference>
<reference evidence="4" key="1">
    <citation type="submission" date="2020-07" db="EMBL/GenBank/DDBJ databases">
        <title>Genome sequence and genetic diversity analysis of an under-domesticated orphan crop, white fonio (Digitaria exilis).</title>
        <authorList>
            <person name="Bennetzen J.L."/>
            <person name="Chen S."/>
            <person name="Ma X."/>
            <person name="Wang X."/>
            <person name="Yssel A.E.J."/>
            <person name="Chaluvadi S.R."/>
            <person name="Johnson M."/>
            <person name="Gangashetty P."/>
            <person name="Hamidou F."/>
            <person name="Sanogo M.D."/>
            <person name="Zwaenepoel A."/>
            <person name="Wallace J."/>
            <person name="Van De Peer Y."/>
            <person name="Van Deynze A."/>
        </authorList>
    </citation>
    <scope>NUCLEOTIDE SEQUENCE</scope>
    <source>
        <tissue evidence="4">Leaves</tissue>
    </source>
</reference>
<dbReference type="PANTHER" id="PTHR31346:SF4">
    <property type="entry name" value="MULTIPLE ORGANELLAR RNA EDITING FACTOR 8, CHLOROPLASTIC_MITOCHONDRIAL"/>
    <property type="match status" value="1"/>
</dbReference>
<dbReference type="OrthoDB" id="1913091at2759"/>
<keyword evidence="5" id="KW-1185">Reference proteome</keyword>
<feature type="domain" description="MORF/ORRM1/DAG-like MORF" evidence="3">
    <location>
        <begin position="86"/>
        <end position="182"/>
    </location>
</feature>
<dbReference type="InterPro" id="IPR039206">
    <property type="entry name" value="MORF/ORRM1/DAG-like"/>
</dbReference>